<dbReference type="Pfam" id="PF01882">
    <property type="entry name" value="DUF58"/>
    <property type="match status" value="1"/>
</dbReference>
<name>A0A2S8R956_9FIRM</name>
<dbReference type="Proteomes" id="UP000239720">
    <property type="component" value="Unassembled WGS sequence"/>
</dbReference>
<dbReference type="EMBL" id="NEMB01000003">
    <property type="protein sequence ID" value="PQQ66337.1"/>
    <property type="molecule type" value="Genomic_DNA"/>
</dbReference>
<comment type="caution">
    <text evidence="2">The sequence shown here is derived from an EMBL/GenBank/DDBJ whole genome shotgun (WGS) entry which is preliminary data.</text>
</comment>
<sequence length="370" mass="42590">MEILALIIIFLAAVYIQGFLLNFFLFHNLEYSCSFSVDKATEGDSIFLEEIIYNKKPIPISWIKAEIYTSKWLDFAGKDAVIAQESRFVTSNFFLKSYQKTTRRWNVKCLKRGYYKIDKITLVGGDFLGSFSESSDVIDVEAQLLVYPAPVVLERCFRPASRIIGDTIVRRWINDDPFMFSGIREYMPGDALNRIHWKATASRNRLMVKKNDFTANLKTAVVLNIQSRDSEPDEVIDKEYIEFGIKVAATVFDKALKEGLPLSFSTNGSIFNEKNPINTKEAVGWEHVNELLGILARLKLKKVQDFEYFINDIYKNYQNTEVIILTSYLTEKICNTIRKIKARKNNVSIILLNAVERENLPGDLDVYIPY</sequence>
<gene>
    <name evidence="2" type="ORF">B9R14_05950</name>
</gene>
<evidence type="ECO:0000313" key="3">
    <source>
        <dbReference type="Proteomes" id="UP000239720"/>
    </source>
</evidence>
<protein>
    <recommendedName>
        <fullName evidence="1">DUF58 domain-containing protein</fullName>
    </recommendedName>
</protein>
<evidence type="ECO:0000313" key="2">
    <source>
        <dbReference type="EMBL" id="PQQ66337.1"/>
    </source>
</evidence>
<proteinExistence type="predicted"/>
<dbReference type="InterPro" id="IPR002881">
    <property type="entry name" value="DUF58"/>
</dbReference>
<reference evidence="2 3" key="1">
    <citation type="journal article" date="2018" name="Syst. Appl. Microbiol.">
        <title>Characterization and high-quality draft genome sequence of Herbivorax saccincola A7, an anaerobic, alkaliphilic, thermophilic, cellulolytic, and xylanolytic bacterium.</title>
        <authorList>
            <person name="Aikawa S."/>
            <person name="Baramee S."/>
            <person name="Sermsathanaswadi J."/>
            <person name="Thianheng P."/>
            <person name="Tachaapaikoon C."/>
            <person name="Shikata A."/>
            <person name="Waeonukul R."/>
            <person name="Pason P."/>
            <person name="Ratanakhanokchai K."/>
            <person name="Kosugi A."/>
        </authorList>
    </citation>
    <scope>NUCLEOTIDE SEQUENCE [LARGE SCALE GENOMIC DNA]</scope>
    <source>
        <strain evidence="2 3">A7</strain>
    </source>
</reference>
<dbReference type="PANTHER" id="PTHR34351">
    <property type="entry name" value="SLR1927 PROTEIN-RELATED"/>
    <property type="match status" value="1"/>
</dbReference>
<dbReference type="PANTHER" id="PTHR34351:SF2">
    <property type="entry name" value="DUF58 DOMAIN-CONTAINING PROTEIN"/>
    <property type="match status" value="1"/>
</dbReference>
<organism evidence="2 3">
    <name type="scientific">Acetivibrio saccincola</name>
    <dbReference type="NCBI Taxonomy" id="1677857"/>
    <lineage>
        <taxon>Bacteria</taxon>
        <taxon>Bacillati</taxon>
        <taxon>Bacillota</taxon>
        <taxon>Clostridia</taxon>
        <taxon>Eubacteriales</taxon>
        <taxon>Oscillospiraceae</taxon>
        <taxon>Acetivibrio</taxon>
    </lineage>
</organism>
<dbReference type="RefSeq" id="WP_105367804.1">
    <property type="nucleotide sequence ID" value="NZ_DAONOL010000011.1"/>
</dbReference>
<dbReference type="AlphaFoldDB" id="A0A2S8R956"/>
<accession>A0A2S8R956</accession>
<evidence type="ECO:0000259" key="1">
    <source>
        <dbReference type="Pfam" id="PF01882"/>
    </source>
</evidence>
<feature type="domain" description="DUF58" evidence="1">
    <location>
        <begin position="183"/>
        <end position="362"/>
    </location>
</feature>
<dbReference type="OrthoDB" id="9789943at2"/>